<keyword evidence="2" id="KW-0479">Metal-binding</keyword>
<dbReference type="Gene3D" id="2.60.120.200">
    <property type="match status" value="2"/>
</dbReference>
<dbReference type="Pfam" id="PF13385">
    <property type="entry name" value="Laminin_G_3"/>
    <property type="match status" value="2"/>
</dbReference>
<dbReference type="PANTHER" id="PTHR19277">
    <property type="entry name" value="PENTRAXIN"/>
    <property type="match status" value="1"/>
</dbReference>
<reference evidence="8 9" key="1">
    <citation type="submission" date="2018-04" db="EMBL/GenBank/DDBJ databases">
        <title>Genomic Encyclopedia of Type Strains, Phase IV (KMG-IV): sequencing the most valuable type-strain genomes for metagenomic binning, comparative biology and taxonomic classification.</title>
        <authorList>
            <person name="Goeker M."/>
        </authorList>
    </citation>
    <scope>NUCLEOTIDE SEQUENCE [LARGE SCALE GENOMIC DNA]</scope>
    <source>
        <strain evidence="8 9">DSM 100231</strain>
    </source>
</reference>
<evidence type="ECO:0000256" key="5">
    <source>
        <dbReference type="ARBA" id="ARBA00023157"/>
    </source>
</evidence>
<proteinExistence type="predicted"/>
<dbReference type="PANTHER" id="PTHR19277:SF125">
    <property type="entry name" value="B6"/>
    <property type="match status" value="1"/>
</dbReference>
<evidence type="ECO:0000256" key="4">
    <source>
        <dbReference type="ARBA" id="ARBA00022837"/>
    </source>
</evidence>
<comment type="caution">
    <text evidence="8">The sequence shown here is derived from an EMBL/GenBank/DDBJ whole genome shotgun (WGS) entry which is preliminary data.</text>
</comment>
<dbReference type="NCBIfam" id="TIGR04183">
    <property type="entry name" value="Por_Secre_tail"/>
    <property type="match status" value="1"/>
</dbReference>
<dbReference type="OrthoDB" id="9768966at2"/>
<dbReference type="GO" id="GO:0005975">
    <property type="term" value="P:carbohydrate metabolic process"/>
    <property type="evidence" value="ECO:0007669"/>
    <property type="project" value="UniProtKB-ARBA"/>
</dbReference>
<dbReference type="Pfam" id="PF18962">
    <property type="entry name" value="Por_Secre_tail"/>
    <property type="match status" value="1"/>
</dbReference>
<keyword evidence="5" id="KW-1015">Disulfide bond</keyword>
<dbReference type="InterPro" id="IPR015919">
    <property type="entry name" value="Cadherin-like_sf"/>
</dbReference>
<comment type="cofactor">
    <cofactor evidence="1">
        <name>Ca(2+)</name>
        <dbReference type="ChEBI" id="CHEBI:29108"/>
    </cofactor>
</comment>
<dbReference type="PROSITE" id="PS50025">
    <property type="entry name" value="LAM_G_DOMAIN"/>
    <property type="match status" value="1"/>
</dbReference>
<dbReference type="Pfam" id="PF05345">
    <property type="entry name" value="He_PIG"/>
    <property type="match status" value="1"/>
</dbReference>
<keyword evidence="4" id="KW-0106">Calcium</keyword>
<evidence type="ECO:0000259" key="7">
    <source>
        <dbReference type="PROSITE" id="PS50025"/>
    </source>
</evidence>
<keyword evidence="9" id="KW-1185">Reference proteome</keyword>
<evidence type="ECO:0000313" key="9">
    <source>
        <dbReference type="Proteomes" id="UP000245466"/>
    </source>
</evidence>
<dbReference type="InterPro" id="IPR051360">
    <property type="entry name" value="Neuronal_Pentraxin_Related"/>
</dbReference>
<dbReference type="AlphaFoldDB" id="A0A2U1AY01"/>
<dbReference type="GO" id="GO:0004553">
    <property type="term" value="F:hydrolase activity, hydrolyzing O-glycosyl compounds"/>
    <property type="evidence" value="ECO:0007669"/>
    <property type="project" value="UniProtKB-ARBA"/>
</dbReference>
<dbReference type="Proteomes" id="UP000245466">
    <property type="component" value="Unassembled WGS sequence"/>
</dbReference>
<dbReference type="SUPFAM" id="SSF49899">
    <property type="entry name" value="Concanavalin A-like lectins/glucanases"/>
    <property type="match status" value="2"/>
</dbReference>
<dbReference type="GO" id="GO:0016020">
    <property type="term" value="C:membrane"/>
    <property type="evidence" value="ECO:0007669"/>
    <property type="project" value="InterPro"/>
</dbReference>
<protein>
    <submittedName>
        <fullName evidence="8">Putative secreted protein (Por secretion system target)</fullName>
    </submittedName>
</protein>
<dbReference type="GO" id="GO:0005509">
    <property type="term" value="F:calcium ion binding"/>
    <property type="evidence" value="ECO:0007669"/>
    <property type="project" value="InterPro"/>
</dbReference>
<keyword evidence="3 6" id="KW-0732">Signal</keyword>
<dbReference type="RefSeq" id="WP_116543251.1">
    <property type="nucleotide sequence ID" value="NZ_QEKI01000005.1"/>
</dbReference>
<dbReference type="SMART" id="SM00560">
    <property type="entry name" value="LamGL"/>
    <property type="match status" value="2"/>
</dbReference>
<dbReference type="InterPro" id="IPR026444">
    <property type="entry name" value="Secre_tail"/>
</dbReference>
<name>A0A2U1AY01_9BACT</name>
<dbReference type="InterPro" id="IPR006558">
    <property type="entry name" value="LamG-like"/>
</dbReference>
<dbReference type="Gene3D" id="2.60.40.10">
    <property type="entry name" value="Immunoglobulins"/>
    <property type="match status" value="2"/>
</dbReference>
<evidence type="ECO:0000256" key="6">
    <source>
        <dbReference type="SAM" id="SignalP"/>
    </source>
</evidence>
<organism evidence="8 9">
    <name type="scientific">Pontibacter virosus</name>
    <dbReference type="NCBI Taxonomy" id="1765052"/>
    <lineage>
        <taxon>Bacteria</taxon>
        <taxon>Pseudomonadati</taxon>
        <taxon>Bacteroidota</taxon>
        <taxon>Cytophagia</taxon>
        <taxon>Cytophagales</taxon>
        <taxon>Hymenobacteraceae</taxon>
        <taxon>Pontibacter</taxon>
    </lineage>
</organism>
<sequence length="783" mass="86105">MIATTFRYITRYLNIYLIGHKRKAAFVTALGVLLSLASQGGALAQTACPPGLVHHFGLDEKVAGSYTDFVTGASATCTACPEPTASRFGGAQRFTGSGTGLQFGEIKNFQWGPNSNFTIEVWVQVNRKSSNQVIVGRKSSDGLTAWWLGVNPEGYAVFDMQDNYGDPHTMTDYLKAVNLFDGKWHHLAVVREGGPQITKLYVDGFRVDDRRTETREYRGSMESSSPVTIGYIDIDSKYYFDGTIDELLVYNNNLSEQEARDRYNHGAGSYCGPEEIKPEIVSEPITFGTVNQQYKYDVNAAGKPAPRYLLISGPPGMTINAGTGLISWVPQAAGNFAVEVKATNSQGESAPQRFQVNVRAATEEGIGILHHWMLNETSGSNYRDVYTPIDAVAEARSRPASVKGAVGGGQRFNGRDTGLDVIGSPNFDWKAKETFTIELWLRTETKDGSSEAQNQVLIGRHATDSPSQWWLGLDKDRKAAFYLPDIEFKGNFVGSAGPKLNDGAWHQLVAVRDGGSGATRLYVDGVEIASGSFAHEFGFSSRSPVNIGYFDASMLNSYHYEGDMDEVKLFGRALSPEEIRERFTVVYNSLTEIVSFKGRYVNGEGFNQKVVVLDWRTLYELDTDFFEIERSEDGENFAAIGQVKASGTTTAAIDYTFTDDTPLKEQGYYRLRLVRLDGTATYSNVILVQDGSPSASSFRVYPNPAAGGDEVTIEVANLKESEEVTFMVTDASGRQVLRQQVRTDEFGELYLTLPVGVSLKPGIYNLTVAGSNKTLNRKLVVAR</sequence>
<feature type="signal peptide" evidence="6">
    <location>
        <begin position="1"/>
        <end position="44"/>
    </location>
</feature>
<dbReference type="InterPro" id="IPR013320">
    <property type="entry name" value="ConA-like_dom_sf"/>
</dbReference>
<evidence type="ECO:0000313" key="8">
    <source>
        <dbReference type="EMBL" id="PVY41324.1"/>
    </source>
</evidence>
<evidence type="ECO:0000256" key="2">
    <source>
        <dbReference type="ARBA" id="ARBA00022723"/>
    </source>
</evidence>
<dbReference type="InterPro" id="IPR013783">
    <property type="entry name" value="Ig-like_fold"/>
</dbReference>
<feature type="domain" description="Laminin G" evidence="7">
    <location>
        <begin position="90"/>
        <end position="271"/>
    </location>
</feature>
<dbReference type="EMBL" id="QEKI01000005">
    <property type="protein sequence ID" value="PVY41324.1"/>
    <property type="molecule type" value="Genomic_DNA"/>
</dbReference>
<evidence type="ECO:0000256" key="1">
    <source>
        <dbReference type="ARBA" id="ARBA00001913"/>
    </source>
</evidence>
<dbReference type="SUPFAM" id="SSF49313">
    <property type="entry name" value="Cadherin-like"/>
    <property type="match status" value="1"/>
</dbReference>
<feature type="chain" id="PRO_5015545144" evidence="6">
    <location>
        <begin position="45"/>
        <end position="783"/>
    </location>
</feature>
<dbReference type="InterPro" id="IPR001791">
    <property type="entry name" value="Laminin_G"/>
</dbReference>
<gene>
    <name evidence="8" type="ORF">C8E01_105253</name>
</gene>
<evidence type="ECO:0000256" key="3">
    <source>
        <dbReference type="ARBA" id="ARBA00022729"/>
    </source>
</evidence>
<accession>A0A2U1AY01</accession>